<gene>
    <name evidence="12" type="ORF">FGG08_002488</name>
</gene>
<dbReference type="Proteomes" id="UP000698800">
    <property type="component" value="Unassembled WGS sequence"/>
</dbReference>
<dbReference type="PANTHER" id="PTHR45626:SF52">
    <property type="entry name" value="SINGLE-STRANDED DNA-DEPENDENT ATPASE (EUROFUNG)"/>
    <property type="match status" value="1"/>
</dbReference>
<keyword evidence="13" id="KW-1185">Reference proteome</keyword>
<protein>
    <submittedName>
        <fullName evidence="12">Uncharacterized protein</fullName>
    </submittedName>
</protein>
<evidence type="ECO:0000256" key="6">
    <source>
        <dbReference type="ARBA" id="ARBA00022840"/>
    </source>
</evidence>
<proteinExistence type="predicted"/>
<dbReference type="SMART" id="SM00490">
    <property type="entry name" value="HELICc"/>
    <property type="match status" value="1"/>
</dbReference>
<dbReference type="AlphaFoldDB" id="A0A9P8I4I8"/>
<dbReference type="InterPro" id="IPR017907">
    <property type="entry name" value="Znf_RING_CS"/>
</dbReference>
<dbReference type="OrthoDB" id="448448at2759"/>
<accession>A0A9P8I4I8</accession>
<name>A0A9P8I4I8_9PEZI</name>
<dbReference type="Pfam" id="PF00176">
    <property type="entry name" value="SNF2-rel_dom"/>
    <property type="match status" value="1"/>
</dbReference>
<dbReference type="InterPro" id="IPR000330">
    <property type="entry name" value="SNF2_N"/>
</dbReference>
<reference evidence="12" key="1">
    <citation type="submission" date="2021-03" db="EMBL/GenBank/DDBJ databases">
        <title>Comparative genomics and phylogenomic investigation of the class Geoglossomycetes provide insights into ecological specialization and systematics.</title>
        <authorList>
            <person name="Melie T."/>
            <person name="Pirro S."/>
            <person name="Miller A.N."/>
            <person name="Quandt A."/>
        </authorList>
    </citation>
    <scope>NUCLEOTIDE SEQUENCE</scope>
    <source>
        <strain evidence="12">GBOQ0MN5Z8</strain>
    </source>
</reference>
<dbReference type="EMBL" id="JAGHQL010000038">
    <property type="protein sequence ID" value="KAH0543143.1"/>
    <property type="molecule type" value="Genomic_DNA"/>
</dbReference>
<dbReference type="CDD" id="cd18793">
    <property type="entry name" value="SF2_C_SNF"/>
    <property type="match status" value="1"/>
</dbReference>
<keyword evidence="6" id="KW-0067">ATP-binding</keyword>
<dbReference type="Pfam" id="PF00271">
    <property type="entry name" value="Helicase_C"/>
    <property type="match status" value="1"/>
</dbReference>
<dbReference type="SMART" id="SM00487">
    <property type="entry name" value="DEXDc"/>
    <property type="match status" value="1"/>
</dbReference>
<feature type="region of interest" description="Disordered" evidence="8">
    <location>
        <begin position="485"/>
        <end position="505"/>
    </location>
</feature>
<evidence type="ECO:0000256" key="7">
    <source>
        <dbReference type="PROSITE-ProRule" id="PRU00175"/>
    </source>
</evidence>
<dbReference type="Gene3D" id="3.40.50.300">
    <property type="entry name" value="P-loop containing nucleotide triphosphate hydrolases"/>
    <property type="match status" value="1"/>
</dbReference>
<dbReference type="PANTHER" id="PTHR45626">
    <property type="entry name" value="TRANSCRIPTION TERMINATION FACTOR 2-RELATED"/>
    <property type="match status" value="1"/>
</dbReference>
<dbReference type="InterPro" id="IPR027417">
    <property type="entry name" value="P-loop_NTPase"/>
</dbReference>
<dbReference type="SUPFAM" id="SSF52540">
    <property type="entry name" value="P-loop containing nucleoside triphosphate hydrolases"/>
    <property type="match status" value="2"/>
</dbReference>
<feature type="domain" description="Helicase C-terminal" evidence="11">
    <location>
        <begin position="863"/>
        <end position="1022"/>
    </location>
</feature>
<dbReference type="GO" id="GO:0006281">
    <property type="term" value="P:DNA repair"/>
    <property type="evidence" value="ECO:0007669"/>
    <property type="project" value="TreeGrafter"/>
</dbReference>
<evidence type="ECO:0000256" key="2">
    <source>
        <dbReference type="ARBA" id="ARBA00022741"/>
    </source>
</evidence>
<dbReference type="InterPro" id="IPR038718">
    <property type="entry name" value="SNF2-like_sf"/>
</dbReference>
<evidence type="ECO:0000256" key="8">
    <source>
        <dbReference type="SAM" id="MobiDB-lite"/>
    </source>
</evidence>
<keyword evidence="4" id="KW-0378">Hydrolase</keyword>
<dbReference type="PROSITE" id="PS51192">
    <property type="entry name" value="HELICASE_ATP_BIND_1"/>
    <property type="match status" value="1"/>
</dbReference>
<evidence type="ECO:0000256" key="1">
    <source>
        <dbReference type="ARBA" id="ARBA00022723"/>
    </source>
</evidence>
<dbReference type="InterPro" id="IPR014001">
    <property type="entry name" value="Helicase_ATP-bd"/>
</dbReference>
<dbReference type="InterPro" id="IPR050628">
    <property type="entry name" value="SNF2_RAD54_helicase_TF"/>
</dbReference>
<dbReference type="Gene3D" id="3.40.50.10810">
    <property type="entry name" value="Tandem AAA-ATPase domain"/>
    <property type="match status" value="1"/>
</dbReference>
<evidence type="ECO:0000259" key="11">
    <source>
        <dbReference type="PROSITE" id="PS51194"/>
    </source>
</evidence>
<feature type="domain" description="RING-type" evidence="9">
    <location>
        <begin position="780"/>
        <end position="828"/>
    </location>
</feature>
<dbReference type="InterPro" id="IPR001841">
    <property type="entry name" value="Znf_RING"/>
</dbReference>
<dbReference type="GO" id="GO:0005634">
    <property type="term" value="C:nucleus"/>
    <property type="evidence" value="ECO:0007669"/>
    <property type="project" value="TreeGrafter"/>
</dbReference>
<feature type="domain" description="Helicase ATP-binding" evidence="10">
    <location>
        <begin position="448"/>
        <end position="639"/>
    </location>
</feature>
<feature type="compositionally biased region" description="Basic and acidic residues" evidence="8">
    <location>
        <begin position="487"/>
        <end position="502"/>
    </location>
</feature>
<evidence type="ECO:0000313" key="12">
    <source>
        <dbReference type="EMBL" id="KAH0543143.1"/>
    </source>
</evidence>
<dbReference type="GO" id="GO:0005524">
    <property type="term" value="F:ATP binding"/>
    <property type="evidence" value="ECO:0007669"/>
    <property type="project" value="UniProtKB-KW"/>
</dbReference>
<dbReference type="InterPro" id="IPR001650">
    <property type="entry name" value="Helicase_C-like"/>
</dbReference>
<keyword evidence="3 7" id="KW-0863">Zinc-finger</keyword>
<dbReference type="PROSITE" id="PS50089">
    <property type="entry name" value="ZF_RING_2"/>
    <property type="match status" value="1"/>
</dbReference>
<keyword evidence="5" id="KW-0862">Zinc</keyword>
<evidence type="ECO:0000256" key="4">
    <source>
        <dbReference type="ARBA" id="ARBA00022801"/>
    </source>
</evidence>
<dbReference type="GO" id="GO:0008270">
    <property type="term" value="F:zinc ion binding"/>
    <property type="evidence" value="ECO:0007669"/>
    <property type="project" value="UniProtKB-KW"/>
</dbReference>
<dbReference type="GO" id="GO:0016787">
    <property type="term" value="F:hydrolase activity"/>
    <property type="evidence" value="ECO:0007669"/>
    <property type="project" value="UniProtKB-KW"/>
</dbReference>
<evidence type="ECO:0000256" key="5">
    <source>
        <dbReference type="ARBA" id="ARBA00022833"/>
    </source>
</evidence>
<evidence type="ECO:0000256" key="3">
    <source>
        <dbReference type="ARBA" id="ARBA00022771"/>
    </source>
</evidence>
<keyword evidence="1" id="KW-0479">Metal-binding</keyword>
<evidence type="ECO:0000259" key="9">
    <source>
        <dbReference type="PROSITE" id="PS50089"/>
    </source>
</evidence>
<keyword evidence="2" id="KW-0547">Nucleotide-binding</keyword>
<evidence type="ECO:0000259" key="10">
    <source>
        <dbReference type="PROSITE" id="PS51192"/>
    </source>
</evidence>
<dbReference type="GO" id="GO:0008094">
    <property type="term" value="F:ATP-dependent activity, acting on DNA"/>
    <property type="evidence" value="ECO:0007669"/>
    <property type="project" value="TreeGrafter"/>
</dbReference>
<comment type="caution">
    <text evidence="12">The sequence shown here is derived from an EMBL/GenBank/DDBJ whole genome shotgun (WGS) entry which is preliminary data.</text>
</comment>
<dbReference type="InterPro" id="IPR049730">
    <property type="entry name" value="SNF2/RAD54-like_C"/>
</dbReference>
<dbReference type="PROSITE" id="PS00518">
    <property type="entry name" value="ZF_RING_1"/>
    <property type="match status" value="1"/>
</dbReference>
<sequence length="1041" mass="115330">MGDGEGIDFSTSLSRVAGTKRLNEGWQDTERVERVSNCLKRQCIANQNSTFSTGGSLDSGAHLWDLSAIDPDPRHPRSQLPLISTNQTVDYQGAQPLPSEDRNTHYTYDQYQITTPAFDASLSWPTAQTVREQTIDPVHVSEPIYQQQHVGADVQVLPDCGIGNMWPTGLALEGHGANSFDPSEEWLGVELSSDNEMKYYCPEDEVCLGMILTESTNSSAFAGVTETEVSLTIFGGMATVHRSDSMKYLGLLDSSTAKALDQLTNVRFAAFISEGQSNPPEGRASSTASRLPIHIILYGSRQNSDAVGAVLTESKMFLQHPHPQLCDKGVLYDNPHYLRRPGVDIEMIGYAETPSATTDSENAKRKPSKSDILEVFNAAQGPRTYSAAVASAHMKTALKRHQEKGLAMMIEKERGGLEDNEFDSLWEVRTSAGGQKWYRNAATYNSQRETPKMCLGGLLADDMGLGKSLTALSLIVGSLDDINTPAAHDKMDSPESRREASHSRTTLIVTPKSTLSSWEEQIKTHINPGAVSVHVYHGEKRETSISRLLDHDIVITTYDTLTTEQFGLSKCSTGKTSIIQSCAWFRIILDEAHGIKDQSTNRARAVFALNARHRWCLTGTPIQNSINDLGALLRFLRVSPFDVQSSFNYHIAKPIECGDESGIKKLRLLINAIALRRTKEQVNDEIQLKPRVDRIRYVELTTEERYLYDLNKRHFVEVIDHEIDENGRVKSFQTILQLILRLRQICSHGRDLLPQEVMTQLEAYSQSCNGLSLSQEAKVCEICGRESGGDELDEDSRCTFQCLHVLCASCASMGQEDISIDLRNCPLCAGVGSALFDDGSDSAPTPEPRDETTPYQPSSKVLALLENLRAYRAESSNDPIKSVVFTSWTKMLDLVARALHSEGFVFERLDGKKTDTQRRKAIGNFRADPNCTVLLATIGSAGVGLDLTAASRVHLLEPQWNPAIEEQALDRVHRIGQQKPVITTRYLVANSIDQYVVALQEKKQRLIQASLGANPPTRAEVMSERLKASRLTLPSTPRQRC</sequence>
<evidence type="ECO:0000313" key="13">
    <source>
        <dbReference type="Proteomes" id="UP000698800"/>
    </source>
</evidence>
<organism evidence="12 13">
    <name type="scientific">Glutinoglossum americanum</name>
    <dbReference type="NCBI Taxonomy" id="1670608"/>
    <lineage>
        <taxon>Eukaryota</taxon>
        <taxon>Fungi</taxon>
        <taxon>Dikarya</taxon>
        <taxon>Ascomycota</taxon>
        <taxon>Pezizomycotina</taxon>
        <taxon>Geoglossomycetes</taxon>
        <taxon>Geoglossales</taxon>
        <taxon>Geoglossaceae</taxon>
        <taxon>Glutinoglossum</taxon>
    </lineage>
</organism>
<dbReference type="PROSITE" id="PS51194">
    <property type="entry name" value="HELICASE_CTER"/>
    <property type="match status" value="1"/>
</dbReference>
<dbReference type="CDD" id="cd18008">
    <property type="entry name" value="DEXDc_SHPRH-like"/>
    <property type="match status" value="1"/>
</dbReference>